<dbReference type="AlphaFoldDB" id="A0A9W6X834"/>
<dbReference type="GO" id="GO:0015074">
    <property type="term" value="P:DNA integration"/>
    <property type="evidence" value="ECO:0007669"/>
    <property type="project" value="InterPro"/>
</dbReference>
<feature type="domain" description="Integrase catalytic" evidence="1">
    <location>
        <begin position="1"/>
        <end position="100"/>
    </location>
</feature>
<evidence type="ECO:0000259" key="1">
    <source>
        <dbReference type="PROSITE" id="PS50994"/>
    </source>
</evidence>
<dbReference type="EMBL" id="BSXT01000735">
    <property type="protein sequence ID" value="GMF33348.1"/>
    <property type="molecule type" value="Genomic_DNA"/>
</dbReference>
<sequence length="311" mass="35316">MDHMPSLQKSFKGYTELLIWVDLFSGFVIAKASASRTAQTVAKNYEKCVFRRYGASEVIRHDREPGLMSDFFVLLTGLWDKSRGPLWPIRDRADHHYERVRPHKIEVGAQLWIYLDRVKEGYARKLAHMWHGPLRVLELVGGHAARLETAGTEYRLFPIVHIAKLKPIRQFPDQPGATLTVDEADRFDFDEALLPEDSWETPLGDDEFEVDRTADMRAGRWTRYGRVHREFLAYWKSYEDPSWVDEADLNCGALMRESNDTGVTTASSMSHGTASYSMRTLASVIRSGGQCCVGGVFSSGGNIQEAGFENF</sequence>
<comment type="caution">
    <text evidence="2">The sequence shown here is derived from an EMBL/GenBank/DDBJ whole genome shotgun (WGS) entry which is preliminary data.</text>
</comment>
<dbReference type="InterPro" id="IPR050951">
    <property type="entry name" value="Retrovirus_Pol_polyprotein"/>
</dbReference>
<dbReference type="InterPro" id="IPR001584">
    <property type="entry name" value="Integrase_cat-core"/>
</dbReference>
<evidence type="ECO:0000313" key="2">
    <source>
        <dbReference type="EMBL" id="GMF33348.1"/>
    </source>
</evidence>
<protein>
    <submittedName>
        <fullName evidence="2">Unnamed protein product</fullName>
    </submittedName>
</protein>
<dbReference type="PROSITE" id="PS50994">
    <property type="entry name" value="INTEGRASE"/>
    <property type="match status" value="1"/>
</dbReference>
<name>A0A9W6X834_9STRA</name>
<dbReference type="GO" id="GO:0003676">
    <property type="term" value="F:nucleic acid binding"/>
    <property type="evidence" value="ECO:0007669"/>
    <property type="project" value="InterPro"/>
</dbReference>
<keyword evidence="3" id="KW-1185">Reference proteome</keyword>
<dbReference type="InterPro" id="IPR012337">
    <property type="entry name" value="RNaseH-like_sf"/>
</dbReference>
<dbReference type="PANTHER" id="PTHR37984:SF5">
    <property type="entry name" value="PROTEIN NYNRIN-LIKE"/>
    <property type="match status" value="1"/>
</dbReference>
<dbReference type="Gene3D" id="3.30.420.10">
    <property type="entry name" value="Ribonuclease H-like superfamily/Ribonuclease H"/>
    <property type="match status" value="1"/>
</dbReference>
<dbReference type="InterPro" id="IPR016197">
    <property type="entry name" value="Chromo-like_dom_sf"/>
</dbReference>
<dbReference type="PANTHER" id="PTHR37984">
    <property type="entry name" value="PROTEIN CBG26694"/>
    <property type="match status" value="1"/>
</dbReference>
<evidence type="ECO:0000313" key="3">
    <source>
        <dbReference type="Proteomes" id="UP001165121"/>
    </source>
</evidence>
<organism evidence="2 3">
    <name type="scientific">Phytophthora fragariaefolia</name>
    <dbReference type="NCBI Taxonomy" id="1490495"/>
    <lineage>
        <taxon>Eukaryota</taxon>
        <taxon>Sar</taxon>
        <taxon>Stramenopiles</taxon>
        <taxon>Oomycota</taxon>
        <taxon>Peronosporomycetes</taxon>
        <taxon>Peronosporales</taxon>
        <taxon>Peronosporaceae</taxon>
        <taxon>Phytophthora</taxon>
    </lineage>
</organism>
<reference evidence="2" key="1">
    <citation type="submission" date="2023-04" db="EMBL/GenBank/DDBJ databases">
        <title>Phytophthora fragariaefolia NBRC 109709.</title>
        <authorList>
            <person name="Ichikawa N."/>
            <person name="Sato H."/>
            <person name="Tonouchi N."/>
        </authorList>
    </citation>
    <scope>NUCLEOTIDE SEQUENCE</scope>
    <source>
        <strain evidence="2">NBRC 109709</strain>
    </source>
</reference>
<accession>A0A9W6X834</accession>
<dbReference type="Proteomes" id="UP001165121">
    <property type="component" value="Unassembled WGS sequence"/>
</dbReference>
<dbReference type="SUPFAM" id="SSF54160">
    <property type="entry name" value="Chromo domain-like"/>
    <property type="match status" value="1"/>
</dbReference>
<gene>
    <name evidence="2" type="ORF">Pfra01_000824700</name>
</gene>
<proteinExistence type="predicted"/>
<dbReference type="SUPFAM" id="SSF53098">
    <property type="entry name" value="Ribonuclease H-like"/>
    <property type="match status" value="1"/>
</dbReference>
<dbReference type="InterPro" id="IPR036397">
    <property type="entry name" value="RNaseH_sf"/>
</dbReference>